<keyword evidence="3" id="KW-1185">Reference proteome</keyword>
<evidence type="ECO:0000256" key="1">
    <source>
        <dbReference type="SAM" id="MobiDB-lite"/>
    </source>
</evidence>
<dbReference type="Proteomes" id="UP001489004">
    <property type="component" value="Unassembled WGS sequence"/>
</dbReference>
<comment type="caution">
    <text evidence="2">The sequence shown here is derived from an EMBL/GenBank/DDBJ whole genome shotgun (WGS) entry which is preliminary data.</text>
</comment>
<protein>
    <submittedName>
        <fullName evidence="2">Uncharacterized protein</fullName>
    </submittedName>
</protein>
<organism evidence="2 3">
    <name type="scientific">[Myrmecia] bisecta</name>
    <dbReference type="NCBI Taxonomy" id="41462"/>
    <lineage>
        <taxon>Eukaryota</taxon>
        <taxon>Viridiplantae</taxon>
        <taxon>Chlorophyta</taxon>
        <taxon>core chlorophytes</taxon>
        <taxon>Trebouxiophyceae</taxon>
        <taxon>Trebouxiales</taxon>
        <taxon>Trebouxiaceae</taxon>
        <taxon>Myrmecia</taxon>
    </lineage>
</organism>
<gene>
    <name evidence="2" type="ORF">WJX72_012546</name>
</gene>
<feature type="region of interest" description="Disordered" evidence="1">
    <location>
        <begin position="29"/>
        <end position="48"/>
    </location>
</feature>
<sequence length="83" mass="9266">MPDLQALLAATASRPAQLLSVKLAERPPSSHCNIENQPFNESSPMEGVGNDAQFELKKRKLWTRLHSALQRAIDDLARLGMQR</sequence>
<name>A0AAW1R9Q4_9CHLO</name>
<evidence type="ECO:0000313" key="2">
    <source>
        <dbReference type="EMBL" id="KAK9830572.1"/>
    </source>
</evidence>
<accession>A0AAW1R9Q4</accession>
<evidence type="ECO:0000313" key="3">
    <source>
        <dbReference type="Proteomes" id="UP001489004"/>
    </source>
</evidence>
<dbReference type="AlphaFoldDB" id="A0AAW1R9Q4"/>
<dbReference type="EMBL" id="JALJOR010000001">
    <property type="protein sequence ID" value="KAK9830572.1"/>
    <property type="molecule type" value="Genomic_DNA"/>
</dbReference>
<reference evidence="2 3" key="1">
    <citation type="journal article" date="2024" name="Nat. Commun.">
        <title>Phylogenomics reveals the evolutionary origins of lichenization in chlorophyte algae.</title>
        <authorList>
            <person name="Puginier C."/>
            <person name="Libourel C."/>
            <person name="Otte J."/>
            <person name="Skaloud P."/>
            <person name="Haon M."/>
            <person name="Grisel S."/>
            <person name="Petersen M."/>
            <person name="Berrin J.G."/>
            <person name="Delaux P.M."/>
            <person name="Dal Grande F."/>
            <person name="Keller J."/>
        </authorList>
    </citation>
    <scope>NUCLEOTIDE SEQUENCE [LARGE SCALE GENOMIC DNA]</scope>
    <source>
        <strain evidence="2 3">SAG 2043</strain>
    </source>
</reference>
<proteinExistence type="predicted"/>
<feature type="compositionally biased region" description="Polar residues" evidence="1">
    <location>
        <begin position="30"/>
        <end position="43"/>
    </location>
</feature>